<dbReference type="InterPro" id="IPR036271">
    <property type="entry name" value="Tet_transcr_reg_TetR-rel_C_sf"/>
</dbReference>
<dbReference type="SUPFAM" id="SSF46689">
    <property type="entry name" value="Homeodomain-like"/>
    <property type="match status" value="1"/>
</dbReference>
<reference evidence="1 2" key="1">
    <citation type="submission" date="2018-11" db="EMBL/GenBank/DDBJ databases">
        <title>Genome sequencing and assembly of Anaerosphaera sp. nov., GS7-6-2.</title>
        <authorList>
            <person name="Rettenmaier R."/>
            <person name="Liebl W."/>
            <person name="Zverlov V."/>
        </authorList>
    </citation>
    <scope>NUCLEOTIDE SEQUENCE [LARGE SCALE GENOMIC DNA]</scope>
    <source>
        <strain evidence="1 2">GS7-6-2</strain>
    </source>
</reference>
<sequence length="212" mass="25240">MKKLMKFKDEKKENPLLQRIDLFEKSFDDFSVMSFNETSLSSILRDVDMNKGSFYFKFYDKRDLYLSMIEIIGIDKTKYLSNQIKVQVKSENFFDQLRQIVVSTLEYSQKEPRYNSFWRIFQFENDDLKKIVKSAFPELNQDFLGNLVDKAILNGQLSKEYDRNFVYSIVNLYITNMDSFIDIDMSKKEILEQVDKVIEILKKSIGIKLINQ</sequence>
<organism evidence="1 2">
    <name type="scientific">Anaerosphaera multitolerans</name>
    <dbReference type="NCBI Taxonomy" id="2487351"/>
    <lineage>
        <taxon>Bacteria</taxon>
        <taxon>Bacillati</taxon>
        <taxon>Bacillota</taxon>
        <taxon>Tissierellia</taxon>
        <taxon>Tissierellales</taxon>
        <taxon>Peptoniphilaceae</taxon>
        <taxon>Anaerosphaera</taxon>
    </lineage>
</organism>
<dbReference type="InterPro" id="IPR009057">
    <property type="entry name" value="Homeodomain-like_sf"/>
</dbReference>
<dbReference type="EMBL" id="RLIH01000002">
    <property type="protein sequence ID" value="RVU55443.1"/>
    <property type="molecule type" value="Genomic_DNA"/>
</dbReference>
<name>A0A437S8M9_9FIRM</name>
<keyword evidence="2" id="KW-1185">Reference proteome</keyword>
<dbReference type="Gene3D" id="1.10.357.10">
    <property type="entry name" value="Tetracycline Repressor, domain 2"/>
    <property type="match status" value="1"/>
</dbReference>
<protein>
    <submittedName>
        <fullName evidence="1">TetR/AcrR family transcriptional regulator</fullName>
    </submittedName>
</protein>
<proteinExistence type="predicted"/>
<dbReference type="RefSeq" id="WP_127723134.1">
    <property type="nucleotide sequence ID" value="NZ_RLIH01000002.1"/>
</dbReference>
<evidence type="ECO:0000313" key="1">
    <source>
        <dbReference type="EMBL" id="RVU55443.1"/>
    </source>
</evidence>
<dbReference type="SUPFAM" id="SSF48498">
    <property type="entry name" value="Tetracyclin repressor-like, C-terminal domain"/>
    <property type="match status" value="1"/>
</dbReference>
<dbReference type="AlphaFoldDB" id="A0A437S8M9"/>
<evidence type="ECO:0000313" key="2">
    <source>
        <dbReference type="Proteomes" id="UP000288812"/>
    </source>
</evidence>
<dbReference type="Proteomes" id="UP000288812">
    <property type="component" value="Unassembled WGS sequence"/>
</dbReference>
<accession>A0A437S8M9</accession>
<dbReference type="OrthoDB" id="9812484at2"/>
<comment type="caution">
    <text evidence="1">The sequence shown here is derived from an EMBL/GenBank/DDBJ whole genome shotgun (WGS) entry which is preliminary data.</text>
</comment>
<gene>
    <name evidence="1" type="ORF">EF514_01560</name>
</gene>